<keyword evidence="6" id="KW-1185">Reference proteome</keyword>
<feature type="region of interest" description="Disordered" evidence="1">
    <location>
        <begin position="109"/>
        <end position="202"/>
    </location>
</feature>
<name>A0A2G5I7P4_CERBT</name>
<gene>
    <name evidence="3" type="ORF">CB0940_00952</name>
    <name evidence="4" type="ORF">RHO25_000984</name>
</gene>
<organism evidence="3 5">
    <name type="scientific">Cercospora beticola</name>
    <name type="common">Sugarbeet leaf spot fungus</name>
    <dbReference type="NCBI Taxonomy" id="122368"/>
    <lineage>
        <taxon>Eukaryota</taxon>
        <taxon>Fungi</taxon>
        <taxon>Dikarya</taxon>
        <taxon>Ascomycota</taxon>
        <taxon>Pezizomycotina</taxon>
        <taxon>Dothideomycetes</taxon>
        <taxon>Dothideomycetidae</taxon>
        <taxon>Mycosphaerellales</taxon>
        <taxon>Mycosphaerellaceae</taxon>
        <taxon>Cercospora</taxon>
    </lineage>
</organism>
<evidence type="ECO:0000259" key="2">
    <source>
        <dbReference type="Pfam" id="PF12898"/>
    </source>
</evidence>
<feature type="region of interest" description="Disordered" evidence="1">
    <location>
        <begin position="218"/>
        <end position="238"/>
    </location>
</feature>
<feature type="compositionally biased region" description="Polar residues" evidence="1">
    <location>
        <begin position="141"/>
        <end position="187"/>
    </location>
</feature>
<dbReference type="EMBL" id="CP134184">
    <property type="protein sequence ID" value="WPA96377.1"/>
    <property type="molecule type" value="Genomic_DNA"/>
</dbReference>
<feature type="compositionally biased region" description="Acidic residues" evidence="1">
    <location>
        <begin position="125"/>
        <end position="135"/>
    </location>
</feature>
<evidence type="ECO:0000313" key="4">
    <source>
        <dbReference type="EMBL" id="WPA96377.1"/>
    </source>
</evidence>
<evidence type="ECO:0000256" key="1">
    <source>
        <dbReference type="SAM" id="MobiDB-lite"/>
    </source>
</evidence>
<accession>A0A2G5I7P4</accession>
<dbReference type="Proteomes" id="UP000230605">
    <property type="component" value="Chromosome 1"/>
</dbReference>
<reference evidence="4 6" key="2">
    <citation type="submission" date="2023-09" db="EMBL/GenBank/DDBJ databases">
        <title>Complete-Gapless Cercospora beticola genome.</title>
        <authorList>
            <person name="Wyatt N.A."/>
            <person name="Spanner R.E."/>
            <person name="Bolton M.D."/>
        </authorList>
    </citation>
    <scope>NUCLEOTIDE SEQUENCE [LARGE SCALE GENOMIC DNA]</scope>
    <source>
        <strain evidence="4">Cb09-40</strain>
    </source>
</reference>
<dbReference type="EMBL" id="LKMD01000100">
    <property type="protein sequence ID" value="PIB00827.1"/>
    <property type="molecule type" value="Genomic_DNA"/>
</dbReference>
<evidence type="ECO:0000313" key="3">
    <source>
        <dbReference type="EMBL" id="PIB00827.1"/>
    </source>
</evidence>
<protein>
    <recommendedName>
        <fullName evidence="2">Stc1 domain-containing protein</fullName>
    </recommendedName>
</protein>
<evidence type="ECO:0000313" key="6">
    <source>
        <dbReference type="Proteomes" id="UP001302367"/>
    </source>
</evidence>
<proteinExistence type="predicted"/>
<dbReference type="InterPro" id="IPR024630">
    <property type="entry name" value="Stc1"/>
</dbReference>
<sequence length="238" mass="25304">MAYGAYSSTNAVSVPGRIKCNRCNEVKGSTAFSNKQRGDLADHMRSNPRFNAINQAIISCIPCTGRQVTELHCYYCDMDKGLDKFSKAQRKTPDHAICWKCAEEKANYEPGAEEGDESSGGGSNDSDDESDDDDFTLPAESVTNSHNGTIRGTYSSRAGVSLPSNAGSTNIGTSTAGNSKASSSILRSTTNSNATSSGGGKFAKVKAVPRKIVYDKATEERNEASDVDSDAYCISDSD</sequence>
<dbReference type="OrthoDB" id="3514033at2759"/>
<evidence type="ECO:0000313" key="5">
    <source>
        <dbReference type="Proteomes" id="UP000230605"/>
    </source>
</evidence>
<reference evidence="3 5" key="1">
    <citation type="submission" date="2015-10" db="EMBL/GenBank/DDBJ databases">
        <title>The cercosporin biosynthetic gene cluster was horizontally transferred to several fungal lineages and shown to be expanded in Cercospora beticola based on microsynteny with recipient genomes.</title>
        <authorList>
            <person name="De Jonge R."/>
            <person name="Ebert M.K."/>
            <person name="Suttle J.C."/>
            <person name="Jurick Ii W.M."/>
            <person name="Secor G.A."/>
            <person name="Thomma B.P."/>
            <person name="Van De Peer Y."/>
            <person name="Bolton M.D."/>
        </authorList>
    </citation>
    <scope>NUCLEOTIDE SEQUENCE [LARGE SCALE GENOMIC DNA]</scope>
    <source>
        <strain evidence="3 5">09-40</strain>
    </source>
</reference>
<dbReference type="Proteomes" id="UP001302367">
    <property type="component" value="Chromosome 1"/>
</dbReference>
<feature type="domain" description="Stc1" evidence="2">
    <location>
        <begin position="19"/>
        <end position="102"/>
    </location>
</feature>
<dbReference type="Pfam" id="PF12898">
    <property type="entry name" value="Stc1"/>
    <property type="match status" value="1"/>
</dbReference>
<dbReference type="AlphaFoldDB" id="A0A2G5I7P4"/>